<keyword evidence="2" id="KW-0732">Signal</keyword>
<gene>
    <name evidence="3" type="ORF">ACFO3J_08045</name>
</gene>
<dbReference type="PANTHER" id="PTHR38589:SF1">
    <property type="entry name" value="BLR0621 PROTEIN"/>
    <property type="match status" value="1"/>
</dbReference>
<reference evidence="4" key="1">
    <citation type="journal article" date="2019" name="Int. J. Syst. Evol. Microbiol.">
        <title>The Global Catalogue of Microorganisms (GCM) 10K type strain sequencing project: providing services to taxonomists for standard genome sequencing and annotation.</title>
        <authorList>
            <consortium name="The Broad Institute Genomics Platform"/>
            <consortium name="The Broad Institute Genome Sequencing Center for Infectious Disease"/>
            <person name="Wu L."/>
            <person name="Ma J."/>
        </authorList>
    </citation>
    <scope>NUCLEOTIDE SEQUENCE [LARGE SCALE GENOMIC DNA]</scope>
    <source>
        <strain evidence="4">CGMCC 4.7237</strain>
    </source>
</reference>
<organism evidence="3 4">
    <name type="scientific">Streptomyces polygonati</name>
    <dbReference type="NCBI Taxonomy" id="1617087"/>
    <lineage>
        <taxon>Bacteria</taxon>
        <taxon>Bacillati</taxon>
        <taxon>Actinomycetota</taxon>
        <taxon>Actinomycetes</taxon>
        <taxon>Kitasatosporales</taxon>
        <taxon>Streptomycetaceae</taxon>
        <taxon>Streptomyces</taxon>
    </lineage>
</organism>
<name>A0ABV8HKL0_9ACTN</name>
<feature type="region of interest" description="Disordered" evidence="1">
    <location>
        <begin position="28"/>
        <end position="68"/>
    </location>
</feature>
<sequence>MRGRATTRTGVLAATAAGALLLAGCGGARSTHGPGPSAGSGSPRGSAAAAPAGGGPGGKGTAASPARTLPGVGPVMSAEVPASARQAIVVYGAGPTTSQSTVALFTKGADDVWHRGPDWPSHNAIHGWTPQHHEGDLKSPIGVFTLHDAGGLLADPGALLPYHRSTAFTTPASWPPGYHHDFDYVIAIDYNRVVGTSPADPTRPQGESKGGGIWLHMDHGVGTSACVTVSKDAMRYLLRTLEPADHPVIVMGDKAHLAS</sequence>
<evidence type="ECO:0000313" key="4">
    <source>
        <dbReference type="Proteomes" id="UP001595765"/>
    </source>
</evidence>
<accession>A0ABV8HKL0</accession>
<dbReference type="PROSITE" id="PS51257">
    <property type="entry name" value="PROKAR_LIPOPROTEIN"/>
    <property type="match status" value="1"/>
</dbReference>
<dbReference type="RefSeq" id="WP_386427555.1">
    <property type="nucleotide sequence ID" value="NZ_JBHSBB010000007.1"/>
</dbReference>
<protein>
    <recommendedName>
        <fullName evidence="5">Lipoprotein</fullName>
    </recommendedName>
</protein>
<feature type="signal peptide" evidence="2">
    <location>
        <begin position="1"/>
        <end position="28"/>
    </location>
</feature>
<dbReference type="EMBL" id="JBHSBB010000007">
    <property type="protein sequence ID" value="MFC4031427.1"/>
    <property type="molecule type" value="Genomic_DNA"/>
</dbReference>
<dbReference type="PANTHER" id="PTHR38589">
    <property type="entry name" value="BLR0621 PROTEIN"/>
    <property type="match status" value="1"/>
</dbReference>
<evidence type="ECO:0000313" key="3">
    <source>
        <dbReference type="EMBL" id="MFC4031427.1"/>
    </source>
</evidence>
<feature type="chain" id="PRO_5046831181" description="Lipoprotein" evidence="2">
    <location>
        <begin position="29"/>
        <end position="259"/>
    </location>
</feature>
<proteinExistence type="predicted"/>
<dbReference type="Proteomes" id="UP001595765">
    <property type="component" value="Unassembled WGS sequence"/>
</dbReference>
<evidence type="ECO:0000256" key="2">
    <source>
        <dbReference type="SAM" id="SignalP"/>
    </source>
</evidence>
<evidence type="ECO:0008006" key="5">
    <source>
        <dbReference type="Google" id="ProtNLM"/>
    </source>
</evidence>
<comment type="caution">
    <text evidence="3">The sequence shown here is derived from an EMBL/GenBank/DDBJ whole genome shotgun (WGS) entry which is preliminary data.</text>
</comment>
<evidence type="ECO:0000256" key="1">
    <source>
        <dbReference type="SAM" id="MobiDB-lite"/>
    </source>
</evidence>
<feature type="compositionally biased region" description="Low complexity" evidence="1">
    <location>
        <begin position="33"/>
        <end position="51"/>
    </location>
</feature>
<keyword evidence="4" id="KW-1185">Reference proteome</keyword>